<feature type="transmembrane region" description="Helical" evidence="1">
    <location>
        <begin position="382"/>
        <end position="403"/>
    </location>
</feature>
<keyword evidence="1" id="KW-0812">Transmembrane</keyword>
<organism evidence="2 3">
    <name type="scientific">Marinactinospora thermotolerans DSM 45154</name>
    <dbReference type="NCBI Taxonomy" id="1122192"/>
    <lineage>
        <taxon>Bacteria</taxon>
        <taxon>Bacillati</taxon>
        <taxon>Actinomycetota</taxon>
        <taxon>Actinomycetes</taxon>
        <taxon>Streptosporangiales</taxon>
        <taxon>Nocardiopsidaceae</taxon>
        <taxon>Marinactinospora</taxon>
    </lineage>
</organism>
<reference evidence="2 3" key="1">
    <citation type="submission" date="2017-02" db="EMBL/GenBank/DDBJ databases">
        <authorList>
            <person name="Peterson S.W."/>
        </authorList>
    </citation>
    <scope>NUCLEOTIDE SEQUENCE [LARGE SCALE GENOMIC DNA]</scope>
    <source>
        <strain evidence="2 3">DSM 45154</strain>
    </source>
</reference>
<feature type="transmembrane region" description="Helical" evidence="1">
    <location>
        <begin position="218"/>
        <end position="237"/>
    </location>
</feature>
<evidence type="ECO:0000256" key="1">
    <source>
        <dbReference type="SAM" id="Phobius"/>
    </source>
</evidence>
<dbReference type="RefSeq" id="WP_144290656.1">
    <property type="nucleotide sequence ID" value="NZ_FUWS01000001.1"/>
</dbReference>
<dbReference type="EMBL" id="FUWS01000001">
    <property type="protein sequence ID" value="SJZ42790.1"/>
    <property type="molecule type" value="Genomic_DNA"/>
</dbReference>
<protein>
    <submittedName>
        <fullName evidence="2">Uncharacterized protein</fullName>
    </submittedName>
</protein>
<proteinExistence type="predicted"/>
<keyword evidence="1" id="KW-1133">Transmembrane helix</keyword>
<sequence>MTTPGTNNTAESNSYVGIQAEQVHDSTVYMVLPDSPPNCKYQVGLRYLENGIPIRSRELIAEAIAHGYDGGEVRFHWVLAVLSKRSHRDLTPEEREGLNQISAELHKYPNDEWKRALEVIFKLLGCLDGAEADVNGTIRELRSLTAQQRDKIARHLDLVLTGKVKESLWVETRQAAQAARDSNNRIGRVWAYFEPLPAYPRVREPAGYSITLGDYTQAVFWSALLTCAVGCLGWLVLEHARLSLIVVYLLALAAGCVGARNGFQWHYKIERMRAKERDYIAPSRSVPAPEKGFANQVDHSFNYYFNKYAPEGVDLNEWLADTAGIRKTLRDEIVEIYRESRIGARKVDWLIRYMVRDVRSRWRNGTLLEHRERYKVETSTKAWCILSCVVLVVAAGNVIVGAFQESAVTAVIAGLAIVLSGRFAVPLWIGIAGERRRIEEDYQEYHQIKKERKAEYERWRKKLDDTRPREDEMESWLNSDKMLILDGALRHYRLTWNDIIAHAFLQTPKRPYKRARAGVGPWRYSKYEIRVFLITREGVREVVADLDFERIEVSSRERDNFRFDAVSSVHVEEGRAAGYVLNLTLMNGPVKRISVTEPETGGLEPSEDSDELFKVNLDASGFAHTLRILEGIAAEGEKWFVRYSVPSSEGKFASVDVRLDAAPVV</sequence>
<accession>A0A1T4KK59</accession>
<dbReference type="OrthoDB" id="4501073at2"/>
<keyword evidence="1" id="KW-0472">Membrane</keyword>
<dbReference type="AlphaFoldDB" id="A0A1T4KK59"/>
<keyword evidence="3" id="KW-1185">Reference proteome</keyword>
<dbReference type="STRING" id="1122192.SAMN02745673_00420"/>
<dbReference type="Proteomes" id="UP000190637">
    <property type="component" value="Unassembled WGS sequence"/>
</dbReference>
<feature type="transmembrane region" description="Helical" evidence="1">
    <location>
        <begin position="409"/>
        <end position="429"/>
    </location>
</feature>
<name>A0A1T4KK59_9ACTN</name>
<gene>
    <name evidence="2" type="ORF">SAMN02745673_00420</name>
</gene>
<feature type="transmembrane region" description="Helical" evidence="1">
    <location>
        <begin position="243"/>
        <end position="263"/>
    </location>
</feature>
<evidence type="ECO:0000313" key="2">
    <source>
        <dbReference type="EMBL" id="SJZ42790.1"/>
    </source>
</evidence>
<evidence type="ECO:0000313" key="3">
    <source>
        <dbReference type="Proteomes" id="UP000190637"/>
    </source>
</evidence>